<keyword evidence="3 6" id="KW-0812">Transmembrane</keyword>
<comment type="subcellular location">
    <subcellularLocation>
        <location evidence="1">Cell membrane</location>
        <topology evidence="1">Multi-pass membrane protein</topology>
    </subcellularLocation>
</comment>
<dbReference type="NCBIfam" id="TIGR00797">
    <property type="entry name" value="matE"/>
    <property type="match status" value="1"/>
</dbReference>
<evidence type="ECO:0000256" key="5">
    <source>
        <dbReference type="ARBA" id="ARBA00023136"/>
    </source>
</evidence>
<dbReference type="InterPro" id="IPR045070">
    <property type="entry name" value="MATE_MepA-like"/>
</dbReference>
<keyword evidence="2" id="KW-1003">Cell membrane</keyword>
<gene>
    <name evidence="7" type="ORF">ACFQ5N_11040</name>
</gene>
<name>A0ABW3WPN9_9FLAO</name>
<dbReference type="InterPro" id="IPR002528">
    <property type="entry name" value="MATE_fam"/>
</dbReference>
<evidence type="ECO:0000256" key="6">
    <source>
        <dbReference type="SAM" id="Phobius"/>
    </source>
</evidence>
<evidence type="ECO:0000256" key="3">
    <source>
        <dbReference type="ARBA" id="ARBA00022692"/>
    </source>
</evidence>
<proteinExistence type="predicted"/>
<reference evidence="8" key="1">
    <citation type="journal article" date="2019" name="Int. J. Syst. Evol. Microbiol.">
        <title>The Global Catalogue of Microorganisms (GCM) 10K type strain sequencing project: providing services to taxonomists for standard genome sequencing and annotation.</title>
        <authorList>
            <consortium name="The Broad Institute Genomics Platform"/>
            <consortium name="The Broad Institute Genome Sequencing Center for Infectious Disease"/>
            <person name="Wu L."/>
            <person name="Ma J."/>
        </authorList>
    </citation>
    <scope>NUCLEOTIDE SEQUENCE [LARGE SCALE GENOMIC DNA]</scope>
    <source>
        <strain evidence="8">CCUG 62221</strain>
    </source>
</reference>
<sequence length="382" mass="41819">MNSKYSLKDGPIFKLLLVYAGPAVLGLLINALYNIVDRVFVARYVGAEGLSAVTMAFPVSLFQFGFILLFGSGSGIFIAKYLGESNPEKAEKVLGNMIAGLLLISVIFTFFGLLFYKPLLTFLGAKGELLQLSAEYLQIIIIGFLPSFALALEFTCRAEGNPRLPAILILVSSVINIVLDVVFMKYLNLGVRGAALATITAVSVNALFIIWYYISGKSVIKFAWKNIKIQKEIMLPILAVGLAPFVMDISASLQNLIANTLLLEVGGTYAVAAMGIVFSVNIFFLMTALGTGDGMQPLISFNMGAKRFDRNKKIVRYAIAIVGLVGLLGIVLIELFPDFIINLFINDNNEITRITKNGLQIFAISIPFYMIQIVLTRYFQAL</sequence>
<feature type="transmembrane region" description="Helical" evidence="6">
    <location>
        <begin position="357"/>
        <end position="379"/>
    </location>
</feature>
<feature type="transmembrane region" description="Helical" evidence="6">
    <location>
        <begin position="56"/>
        <end position="82"/>
    </location>
</feature>
<organism evidence="7 8">
    <name type="scientific">Lutibacter holmesii</name>
    <dbReference type="NCBI Taxonomy" id="1137985"/>
    <lineage>
        <taxon>Bacteria</taxon>
        <taxon>Pseudomonadati</taxon>
        <taxon>Bacteroidota</taxon>
        <taxon>Flavobacteriia</taxon>
        <taxon>Flavobacteriales</taxon>
        <taxon>Flavobacteriaceae</taxon>
        <taxon>Lutibacter</taxon>
    </lineage>
</organism>
<feature type="transmembrane region" description="Helical" evidence="6">
    <location>
        <begin position="193"/>
        <end position="214"/>
    </location>
</feature>
<dbReference type="RefSeq" id="WP_386809558.1">
    <property type="nucleotide sequence ID" value="NZ_JBHTMV010000004.1"/>
</dbReference>
<feature type="transmembrane region" description="Helical" evidence="6">
    <location>
        <begin position="166"/>
        <end position="187"/>
    </location>
</feature>
<evidence type="ECO:0000313" key="7">
    <source>
        <dbReference type="EMBL" id="MFD1294371.1"/>
    </source>
</evidence>
<dbReference type="EMBL" id="JBHTMV010000004">
    <property type="protein sequence ID" value="MFD1294371.1"/>
    <property type="molecule type" value="Genomic_DNA"/>
</dbReference>
<evidence type="ECO:0000256" key="4">
    <source>
        <dbReference type="ARBA" id="ARBA00022989"/>
    </source>
</evidence>
<protein>
    <submittedName>
        <fullName evidence="7">MATE family efflux transporter</fullName>
    </submittedName>
</protein>
<accession>A0ABW3WPN9</accession>
<comment type="caution">
    <text evidence="7">The sequence shown here is derived from an EMBL/GenBank/DDBJ whole genome shotgun (WGS) entry which is preliminary data.</text>
</comment>
<keyword evidence="4 6" id="KW-1133">Transmembrane helix</keyword>
<keyword evidence="5 6" id="KW-0472">Membrane</keyword>
<feature type="transmembrane region" description="Helical" evidence="6">
    <location>
        <begin position="314"/>
        <end position="337"/>
    </location>
</feature>
<dbReference type="PANTHER" id="PTHR43823">
    <property type="entry name" value="SPORULATION PROTEIN YKVU"/>
    <property type="match status" value="1"/>
</dbReference>
<feature type="transmembrane region" description="Helical" evidence="6">
    <location>
        <begin position="94"/>
        <end position="116"/>
    </location>
</feature>
<feature type="transmembrane region" description="Helical" evidence="6">
    <location>
        <begin position="12"/>
        <end position="36"/>
    </location>
</feature>
<evidence type="ECO:0000313" key="8">
    <source>
        <dbReference type="Proteomes" id="UP001597241"/>
    </source>
</evidence>
<evidence type="ECO:0000256" key="1">
    <source>
        <dbReference type="ARBA" id="ARBA00004651"/>
    </source>
</evidence>
<evidence type="ECO:0000256" key="2">
    <source>
        <dbReference type="ARBA" id="ARBA00022475"/>
    </source>
</evidence>
<dbReference type="InterPro" id="IPR051327">
    <property type="entry name" value="MATE_MepA_subfamily"/>
</dbReference>
<dbReference type="CDD" id="cd13143">
    <property type="entry name" value="MATE_MepA_like"/>
    <property type="match status" value="1"/>
</dbReference>
<dbReference type="Proteomes" id="UP001597241">
    <property type="component" value="Unassembled WGS sequence"/>
</dbReference>
<keyword evidence="8" id="KW-1185">Reference proteome</keyword>
<dbReference type="PANTHER" id="PTHR43823:SF3">
    <property type="entry name" value="MULTIDRUG EXPORT PROTEIN MEPA"/>
    <property type="match status" value="1"/>
</dbReference>
<feature type="transmembrane region" description="Helical" evidence="6">
    <location>
        <begin position="269"/>
        <end position="293"/>
    </location>
</feature>
<dbReference type="Pfam" id="PF01554">
    <property type="entry name" value="MatE"/>
    <property type="match status" value="2"/>
</dbReference>
<feature type="transmembrane region" description="Helical" evidence="6">
    <location>
        <begin position="136"/>
        <end position="154"/>
    </location>
</feature>
<feature type="transmembrane region" description="Helical" evidence="6">
    <location>
        <begin position="235"/>
        <end position="257"/>
    </location>
</feature>